<dbReference type="GO" id="GO:0008081">
    <property type="term" value="F:phosphoric diester hydrolase activity"/>
    <property type="evidence" value="ECO:0007669"/>
    <property type="project" value="InterPro"/>
</dbReference>
<dbReference type="GO" id="GO:0006629">
    <property type="term" value="P:lipid metabolic process"/>
    <property type="evidence" value="ECO:0007669"/>
    <property type="project" value="InterPro"/>
</dbReference>
<dbReference type="CDD" id="cd08616">
    <property type="entry name" value="PI-PLCXD1c"/>
    <property type="match status" value="1"/>
</dbReference>
<evidence type="ECO:0000313" key="1">
    <source>
        <dbReference type="EMBL" id="KAJ6648298.1"/>
    </source>
</evidence>
<comment type="caution">
    <text evidence="1">The sequence shown here is derived from an EMBL/GenBank/DDBJ whole genome shotgun (WGS) entry which is preliminary data.</text>
</comment>
<dbReference type="SUPFAM" id="SSF51695">
    <property type="entry name" value="PLC-like phosphodiesterases"/>
    <property type="match status" value="1"/>
</dbReference>
<dbReference type="OrthoDB" id="1046782at2759"/>
<organism evidence="1 2">
    <name type="scientific">Pseudolycoriella hygida</name>
    <dbReference type="NCBI Taxonomy" id="35572"/>
    <lineage>
        <taxon>Eukaryota</taxon>
        <taxon>Metazoa</taxon>
        <taxon>Ecdysozoa</taxon>
        <taxon>Arthropoda</taxon>
        <taxon>Hexapoda</taxon>
        <taxon>Insecta</taxon>
        <taxon>Pterygota</taxon>
        <taxon>Neoptera</taxon>
        <taxon>Endopterygota</taxon>
        <taxon>Diptera</taxon>
        <taxon>Nematocera</taxon>
        <taxon>Sciaroidea</taxon>
        <taxon>Sciaridae</taxon>
        <taxon>Pseudolycoriella</taxon>
    </lineage>
</organism>
<proteinExistence type="predicted"/>
<accession>A0A9Q0NDV8</accession>
<name>A0A9Q0NDV8_9DIPT</name>
<dbReference type="Proteomes" id="UP001151699">
    <property type="component" value="Chromosome A"/>
</dbReference>
<dbReference type="AlphaFoldDB" id="A0A9Q0NDV8"/>
<dbReference type="EMBL" id="WJQU01000001">
    <property type="protein sequence ID" value="KAJ6648298.1"/>
    <property type="molecule type" value="Genomic_DNA"/>
</dbReference>
<evidence type="ECO:0000313" key="2">
    <source>
        <dbReference type="Proteomes" id="UP001151699"/>
    </source>
</evidence>
<reference evidence="1" key="1">
    <citation type="submission" date="2022-07" db="EMBL/GenBank/DDBJ databases">
        <authorList>
            <person name="Trinca V."/>
            <person name="Uliana J.V.C."/>
            <person name="Torres T.T."/>
            <person name="Ward R.J."/>
            <person name="Monesi N."/>
        </authorList>
    </citation>
    <scope>NUCLEOTIDE SEQUENCE</scope>
    <source>
        <strain evidence="1">HSMRA1968</strain>
        <tissue evidence="1">Whole embryos</tissue>
    </source>
</reference>
<protein>
    <submittedName>
        <fullName evidence="1">PI-PLC X domain-containing protein 3</fullName>
    </submittedName>
</protein>
<keyword evidence="2" id="KW-1185">Reference proteome</keyword>
<dbReference type="InterPro" id="IPR042158">
    <property type="entry name" value="PLCXD1/2/3"/>
</dbReference>
<dbReference type="PANTHER" id="PTHR13593">
    <property type="match status" value="1"/>
</dbReference>
<dbReference type="PANTHER" id="PTHR13593:SF113">
    <property type="entry name" value="SI:DKEY-266F7.9"/>
    <property type="match status" value="1"/>
</dbReference>
<dbReference type="InterPro" id="IPR017946">
    <property type="entry name" value="PLC-like_Pdiesterase_TIM-brl"/>
</dbReference>
<sequence length="322" mass="37416">MGTSHKMTHFADDLENWMQNLPPKIRSIPVINLAIPGSHDSMSYGITRTHTSVAPDATPVVDGLYKVFPCVIKRWAVTQKLTATQQLNCGIRYFDLRICLKNKDKNFYFVHGLYCEEITEPLIEIQQFLENHRNEFVILDCQHFYNFSEDDYEVLANRMIQIFNNNIYGQANGKLTDLTLETAEAKKTQVLIIYRSSRHIPMQFWPSDMWPTPWPNQIKISKLKKYLDNSLENRSPDCGFVTQCVVTPPVDFIVPRFFMSLRRACAERVRKGLFDWIKIQSPGEFRRGEQPTSNQLFASNIMLHLIGAFEANIWKFISLKII</sequence>
<dbReference type="InterPro" id="IPR051057">
    <property type="entry name" value="PI-PLC_domain"/>
</dbReference>
<gene>
    <name evidence="1" type="primary">Plcxd3</name>
    <name evidence="1" type="ORF">Bhyg_03526</name>
</gene>
<dbReference type="Gene3D" id="3.20.20.190">
    <property type="entry name" value="Phosphatidylinositol (PI) phosphodiesterase"/>
    <property type="match status" value="1"/>
</dbReference>